<organism evidence="2 3">
    <name type="scientific">Novosphingobium panipatense</name>
    <dbReference type="NCBI Taxonomy" id="428991"/>
    <lineage>
        <taxon>Bacteria</taxon>
        <taxon>Pseudomonadati</taxon>
        <taxon>Pseudomonadota</taxon>
        <taxon>Alphaproteobacteria</taxon>
        <taxon>Sphingomonadales</taxon>
        <taxon>Sphingomonadaceae</taxon>
        <taxon>Novosphingobium</taxon>
    </lineage>
</organism>
<dbReference type="EMBL" id="FXUI01000030">
    <property type="protein sequence ID" value="SMP82855.1"/>
    <property type="molecule type" value="Genomic_DNA"/>
</dbReference>
<feature type="transmembrane region" description="Helical" evidence="1">
    <location>
        <begin position="15"/>
        <end position="34"/>
    </location>
</feature>
<keyword evidence="3" id="KW-1185">Reference proteome</keyword>
<keyword evidence="1" id="KW-1133">Transmembrane helix</keyword>
<dbReference type="Proteomes" id="UP001157910">
    <property type="component" value="Unassembled WGS sequence"/>
</dbReference>
<keyword evidence="1" id="KW-0812">Transmembrane</keyword>
<accession>A0ABY1QWW4</accession>
<name>A0ABY1QWW4_9SPHN</name>
<protein>
    <submittedName>
        <fullName evidence="2">Uncharacterized protein</fullName>
    </submittedName>
</protein>
<evidence type="ECO:0000313" key="2">
    <source>
        <dbReference type="EMBL" id="SMP82855.1"/>
    </source>
</evidence>
<proteinExistence type="predicted"/>
<evidence type="ECO:0000256" key="1">
    <source>
        <dbReference type="SAM" id="Phobius"/>
    </source>
</evidence>
<keyword evidence="1" id="KW-0472">Membrane</keyword>
<reference evidence="2 3" key="1">
    <citation type="submission" date="2017-05" db="EMBL/GenBank/DDBJ databases">
        <authorList>
            <person name="Varghese N."/>
            <person name="Submissions S."/>
        </authorList>
    </citation>
    <scope>NUCLEOTIDE SEQUENCE [LARGE SCALE GENOMIC DNA]</scope>
    <source>
        <strain evidence="2 3">SM16</strain>
    </source>
</reference>
<evidence type="ECO:0000313" key="3">
    <source>
        <dbReference type="Proteomes" id="UP001157910"/>
    </source>
</evidence>
<sequence length="57" mass="6314">MNNPDEPSTKRKRRAGVTVVAIVVAIVAVIFVGYNISHVKEKAAEEQSDRRDYTGLN</sequence>
<comment type="caution">
    <text evidence="2">The sequence shown here is derived from an EMBL/GenBank/DDBJ whole genome shotgun (WGS) entry which is preliminary data.</text>
</comment>
<dbReference type="RefSeq" id="WP_283407252.1">
    <property type="nucleotide sequence ID" value="NZ_FXUI01000030.1"/>
</dbReference>
<gene>
    <name evidence="2" type="ORF">SAMN06296065_1309</name>
</gene>